<accession>A0A1G9MNK7</accession>
<dbReference type="Pfam" id="PF11381">
    <property type="entry name" value="DUF3185"/>
    <property type="match status" value="1"/>
</dbReference>
<dbReference type="Proteomes" id="UP000199759">
    <property type="component" value="Unassembled WGS sequence"/>
</dbReference>
<keyword evidence="3" id="KW-1185">Reference proteome</keyword>
<keyword evidence="1" id="KW-1133">Transmembrane helix</keyword>
<dbReference type="EMBL" id="FNHG01000002">
    <property type="protein sequence ID" value="SDL75653.1"/>
    <property type="molecule type" value="Genomic_DNA"/>
</dbReference>
<evidence type="ECO:0008006" key="4">
    <source>
        <dbReference type="Google" id="ProtNLM"/>
    </source>
</evidence>
<evidence type="ECO:0000256" key="1">
    <source>
        <dbReference type="SAM" id="Phobius"/>
    </source>
</evidence>
<reference evidence="2 3" key="1">
    <citation type="submission" date="2016-10" db="EMBL/GenBank/DDBJ databases">
        <authorList>
            <person name="de Groot N.N."/>
        </authorList>
    </citation>
    <scope>NUCLEOTIDE SEQUENCE [LARGE SCALE GENOMIC DNA]</scope>
    <source>
        <strain evidence="2 3">DSM 16077</strain>
    </source>
</reference>
<keyword evidence="1" id="KW-0472">Membrane</keyword>
<feature type="transmembrane region" description="Helical" evidence="1">
    <location>
        <begin position="46"/>
        <end position="65"/>
    </location>
</feature>
<proteinExistence type="predicted"/>
<sequence>MTKTKILGFIALALGIVLLLFALQGTNAPADQITEALTGRYTDRTMWYLISGIVATLGGLFLLFFGGRIK</sequence>
<evidence type="ECO:0000313" key="3">
    <source>
        <dbReference type="Proteomes" id="UP000199759"/>
    </source>
</evidence>
<dbReference type="InterPro" id="IPR021521">
    <property type="entry name" value="DUF3185"/>
</dbReference>
<gene>
    <name evidence="2" type="ORF">SAMN04488568_10250</name>
</gene>
<dbReference type="AlphaFoldDB" id="A0A1G9MNK7"/>
<dbReference type="RefSeq" id="WP_091766019.1">
    <property type="nucleotide sequence ID" value="NZ_FNHG01000002.1"/>
</dbReference>
<keyword evidence="1" id="KW-0812">Transmembrane</keyword>
<name>A0A1G9MNK7_9PROT</name>
<dbReference type="STRING" id="144026.SAMN04488568_10250"/>
<dbReference type="OrthoDB" id="6199344at2"/>
<evidence type="ECO:0000313" key="2">
    <source>
        <dbReference type="EMBL" id="SDL75653.1"/>
    </source>
</evidence>
<organism evidence="2 3">
    <name type="scientific">Maricaulis salignorans</name>
    <dbReference type="NCBI Taxonomy" id="144026"/>
    <lineage>
        <taxon>Bacteria</taxon>
        <taxon>Pseudomonadati</taxon>
        <taxon>Pseudomonadota</taxon>
        <taxon>Alphaproteobacteria</taxon>
        <taxon>Maricaulales</taxon>
        <taxon>Maricaulaceae</taxon>
        <taxon>Maricaulis</taxon>
    </lineage>
</organism>
<protein>
    <recommendedName>
        <fullName evidence="4">DUF3185 family protein</fullName>
    </recommendedName>
</protein>